<gene>
    <name evidence="2" type="ORF">BDP27DRAFT_1430838</name>
</gene>
<evidence type="ECO:0000313" key="3">
    <source>
        <dbReference type="Proteomes" id="UP000772434"/>
    </source>
</evidence>
<dbReference type="OrthoDB" id="4349954at2759"/>
<dbReference type="EMBL" id="JADNRY010000277">
    <property type="protein sequence ID" value="KAF9059820.1"/>
    <property type="molecule type" value="Genomic_DNA"/>
</dbReference>
<dbReference type="Proteomes" id="UP000772434">
    <property type="component" value="Unassembled WGS sequence"/>
</dbReference>
<sequence>MALKPIVIIILHDPSQAVSARPSPSSISLPRIEVLIEDTYASADSPPIKTTTSDPPDVSPQLLSRASQGELPERCDTKVVQPYPESNSFFSIMLIALTISGLSKDGDAADPPSEEWKMETLIPALPSRLNICQLGSDACQGDLVMRRGERISSSGGEVVALLSTGSKIRDLTGQVSTTAGEGD</sequence>
<evidence type="ECO:0000256" key="1">
    <source>
        <dbReference type="SAM" id="MobiDB-lite"/>
    </source>
</evidence>
<reference evidence="2" key="1">
    <citation type="submission" date="2020-11" db="EMBL/GenBank/DDBJ databases">
        <authorList>
            <consortium name="DOE Joint Genome Institute"/>
            <person name="Ahrendt S."/>
            <person name="Riley R."/>
            <person name="Andreopoulos W."/>
            <person name="Labutti K."/>
            <person name="Pangilinan J."/>
            <person name="Ruiz-Duenas F.J."/>
            <person name="Barrasa J.M."/>
            <person name="Sanchez-Garcia M."/>
            <person name="Camarero S."/>
            <person name="Miyauchi S."/>
            <person name="Serrano A."/>
            <person name="Linde D."/>
            <person name="Babiker R."/>
            <person name="Drula E."/>
            <person name="Ayuso-Fernandez I."/>
            <person name="Pacheco R."/>
            <person name="Padilla G."/>
            <person name="Ferreira P."/>
            <person name="Barriuso J."/>
            <person name="Kellner H."/>
            <person name="Castanera R."/>
            <person name="Alfaro M."/>
            <person name="Ramirez L."/>
            <person name="Pisabarro A.G."/>
            <person name="Kuo A."/>
            <person name="Tritt A."/>
            <person name="Lipzen A."/>
            <person name="He G."/>
            <person name="Yan M."/>
            <person name="Ng V."/>
            <person name="Cullen D."/>
            <person name="Martin F."/>
            <person name="Rosso M.-N."/>
            <person name="Henrissat B."/>
            <person name="Hibbett D."/>
            <person name="Martinez A.T."/>
            <person name="Grigoriev I.V."/>
        </authorList>
    </citation>
    <scope>NUCLEOTIDE SEQUENCE</scope>
    <source>
        <strain evidence="2">AH 40177</strain>
    </source>
</reference>
<protein>
    <submittedName>
        <fullName evidence="2">Uncharacterized protein</fullName>
    </submittedName>
</protein>
<dbReference type="AlphaFoldDB" id="A0A9P5TXU3"/>
<comment type="caution">
    <text evidence="2">The sequence shown here is derived from an EMBL/GenBank/DDBJ whole genome shotgun (WGS) entry which is preliminary data.</text>
</comment>
<accession>A0A9P5TXU3</accession>
<name>A0A9P5TXU3_9AGAR</name>
<evidence type="ECO:0000313" key="2">
    <source>
        <dbReference type="EMBL" id="KAF9059820.1"/>
    </source>
</evidence>
<proteinExistence type="predicted"/>
<organism evidence="2 3">
    <name type="scientific">Rhodocollybia butyracea</name>
    <dbReference type="NCBI Taxonomy" id="206335"/>
    <lineage>
        <taxon>Eukaryota</taxon>
        <taxon>Fungi</taxon>
        <taxon>Dikarya</taxon>
        <taxon>Basidiomycota</taxon>
        <taxon>Agaricomycotina</taxon>
        <taxon>Agaricomycetes</taxon>
        <taxon>Agaricomycetidae</taxon>
        <taxon>Agaricales</taxon>
        <taxon>Marasmiineae</taxon>
        <taxon>Omphalotaceae</taxon>
        <taxon>Rhodocollybia</taxon>
    </lineage>
</organism>
<feature type="region of interest" description="Disordered" evidence="1">
    <location>
        <begin position="43"/>
        <end position="73"/>
    </location>
</feature>
<keyword evidence="3" id="KW-1185">Reference proteome</keyword>